<dbReference type="InterPro" id="IPR029033">
    <property type="entry name" value="His_PPase_superfam"/>
</dbReference>
<protein>
    <recommendedName>
        <fullName evidence="5">Alpha-ribazole phosphatase</fullName>
    </recommendedName>
</protein>
<dbReference type="Pfam" id="PF00300">
    <property type="entry name" value="His_Phos_1"/>
    <property type="match status" value="1"/>
</dbReference>
<reference evidence="2 4" key="5">
    <citation type="journal article" date="2023" name="Int. J. Syst. Evol. Microbiol.">
        <title>Sellimonas catena sp. nov., isolated from human faeces.</title>
        <authorList>
            <person name="Hisatomi A."/>
            <person name="Ohkuma M."/>
            <person name="Sakamoto M."/>
        </authorList>
    </citation>
    <scope>NUCLEOTIDE SEQUENCE</scope>
    <source>
        <strain evidence="1 4">12EGH17</strain>
        <strain evidence="2">18CBH55</strain>
    </source>
</reference>
<evidence type="ECO:0000313" key="1">
    <source>
        <dbReference type="EMBL" id="GLG05798.1"/>
    </source>
</evidence>
<dbReference type="EMBL" id="BSCH01000003">
    <property type="protein sequence ID" value="GLG89222.1"/>
    <property type="molecule type" value="Genomic_DNA"/>
</dbReference>
<dbReference type="CDD" id="cd07067">
    <property type="entry name" value="HP_PGM_like"/>
    <property type="match status" value="1"/>
</dbReference>
<dbReference type="SMART" id="SM00855">
    <property type="entry name" value="PGAM"/>
    <property type="match status" value="1"/>
</dbReference>
<sequence length="191" mass="21734">MELTLIRHFATAGNLEKRYIGTTDEPILPVAEIKKMPRAEIVLTSPMKRCRQTADLLYPEVAQIVWDGFRECDFGAFEGKNYLELTGDLSYQAWIDSGGELPFPGGESKESFCERTWETFERAVEDLMEQKIERAAIVAHGGTLMAVLSAYAVPKLGYYEWSCGNGCGYQVRIFEDRWKTGEKQCKVERKL</sequence>
<dbReference type="EMBL" id="BSBO01000037">
    <property type="protein sequence ID" value="GLG05798.1"/>
    <property type="molecule type" value="Genomic_DNA"/>
</dbReference>
<evidence type="ECO:0000313" key="3">
    <source>
        <dbReference type="Proteomes" id="UP001145094"/>
    </source>
</evidence>
<gene>
    <name evidence="1" type="ORF">Selli1_29720</name>
    <name evidence="2" type="ORF">Selli2_06490</name>
</gene>
<name>A0A9W6CD98_9FIRM</name>
<reference evidence="2" key="4">
    <citation type="submission" date="2022-11" db="EMBL/GenBank/DDBJ databases">
        <title>Draft genome sequence of Sellimonas catena strain 18CBH55.</title>
        <authorList>
            <person name="Hisatomi A."/>
            <person name="Ohkuma M."/>
            <person name="Sakamoto M."/>
        </authorList>
    </citation>
    <scope>NUCLEOTIDE SEQUENCE</scope>
    <source>
        <strain evidence="2">18CBH55</strain>
    </source>
</reference>
<evidence type="ECO:0000313" key="2">
    <source>
        <dbReference type="EMBL" id="GLG89222.1"/>
    </source>
</evidence>
<reference evidence="2" key="3">
    <citation type="submission" date="2022-11" db="EMBL/GenBank/DDBJ databases">
        <title>Draft genome sequence of Sellimonas catena strain 18CBH55.</title>
        <authorList>
            <person name="Atsushi H."/>
            <person name="Moriya O."/>
            <person name="Mitsuo S."/>
        </authorList>
    </citation>
    <scope>NUCLEOTIDE SEQUENCE</scope>
    <source>
        <strain evidence="2">18CBH55</strain>
    </source>
</reference>
<keyword evidence="4" id="KW-1185">Reference proteome</keyword>
<dbReference type="InterPro" id="IPR050275">
    <property type="entry name" value="PGM_Phosphatase"/>
</dbReference>
<evidence type="ECO:0000313" key="4">
    <source>
        <dbReference type="Proteomes" id="UP001145145"/>
    </source>
</evidence>
<dbReference type="GO" id="GO:0005737">
    <property type="term" value="C:cytoplasm"/>
    <property type="evidence" value="ECO:0007669"/>
    <property type="project" value="TreeGrafter"/>
</dbReference>
<dbReference type="Proteomes" id="UP001145094">
    <property type="component" value="Unassembled WGS sequence"/>
</dbReference>
<proteinExistence type="predicted"/>
<dbReference type="AlphaFoldDB" id="A0A9W6CD98"/>
<evidence type="ECO:0008006" key="5">
    <source>
        <dbReference type="Google" id="ProtNLM"/>
    </source>
</evidence>
<dbReference type="InterPro" id="IPR013078">
    <property type="entry name" value="His_Pase_superF_clade-1"/>
</dbReference>
<dbReference type="RefSeq" id="WP_281844472.1">
    <property type="nucleotide sequence ID" value="NZ_BSBO01000037.1"/>
</dbReference>
<dbReference type="Proteomes" id="UP001145145">
    <property type="component" value="Unassembled WGS sequence"/>
</dbReference>
<dbReference type="SUPFAM" id="SSF53254">
    <property type="entry name" value="Phosphoglycerate mutase-like"/>
    <property type="match status" value="1"/>
</dbReference>
<dbReference type="PANTHER" id="PTHR48100:SF1">
    <property type="entry name" value="HISTIDINE PHOSPHATASE FAMILY PROTEIN-RELATED"/>
    <property type="match status" value="1"/>
</dbReference>
<accession>A0A9W6CD98</accession>
<dbReference type="GO" id="GO:0016791">
    <property type="term" value="F:phosphatase activity"/>
    <property type="evidence" value="ECO:0007669"/>
    <property type="project" value="TreeGrafter"/>
</dbReference>
<dbReference type="Gene3D" id="3.40.50.1240">
    <property type="entry name" value="Phosphoglycerate mutase-like"/>
    <property type="match status" value="1"/>
</dbReference>
<comment type="caution">
    <text evidence="2">The sequence shown here is derived from an EMBL/GenBank/DDBJ whole genome shotgun (WGS) entry which is preliminary data.</text>
</comment>
<dbReference type="PANTHER" id="PTHR48100">
    <property type="entry name" value="BROAD-SPECIFICITY PHOSPHATASE YOR283W-RELATED"/>
    <property type="match status" value="1"/>
</dbReference>
<organism evidence="2 3">
    <name type="scientific">Sellimonas catena</name>
    <dbReference type="NCBI Taxonomy" id="2994035"/>
    <lineage>
        <taxon>Bacteria</taxon>
        <taxon>Bacillati</taxon>
        <taxon>Bacillota</taxon>
        <taxon>Clostridia</taxon>
        <taxon>Lachnospirales</taxon>
        <taxon>Lachnospiraceae</taxon>
        <taxon>Sellimonas</taxon>
    </lineage>
</organism>
<reference evidence="1" key="2">
    <citation type="submission" date="2022-11" db="EMBL/GenBank/DDBJ databases">
        <title>Draft genome sequence of Sellimonas catena strain 12EGH17.</title>
        <authorList>
            <person name="Atsushi H."/>
            <person name="Moriya O."/>
            <person name="Mitsuo S."/>
        </authorList>
    </citation>
    <scope>NUCLEOTIDE SEQUENCE</scope>
    <source>
        <strain evidence="1">12EGH17</strain>
    </source>
</reference>
<reference evidence="1" key="1">
    <citation type="submission" date="2022-11" db="EMBL/GenBank/DDBJ databases">
        <title>Draft genome sequence of Sellimonas catena strain 12EGH17.</title>
        <authorList>
            <person name="Hisatomi A."/>
            <person name="Ohkuma M."/>
            <person name="Sakamoto M."/>
        </authorList>
    </citation>
    <scope>NUCLEOTIDE SEQUENCE</scope>
    <source>
        <strain evidence="1">12EGH17</strain>
    </source>
</reference>